<dbReference type="Pfam" id="PF17820">
    <property type="entry name" value="PDZ_6"/>
    <property type="match status" value="1"/>
</dbReference>
<dbReference type="PANTHER" id="PTHR32060:SF30">
    <property type="entry name" value="CARBOXY-TERMINAL PROCESSING PROTEASE CTPA"/>
    <property type="match status" value="1"/>
</dbReference>
<dbReference type="EMBL" id="RHGB01000002">
    <property type="protein sequence ID" value="RNL67185.1"/>
    <property type="molecule type" value="Genomic_DNA"/>
</dbReference>
<dbReference type="GO" id="GO:0030288">
    <property type="term" value="C:outer membrane-bounded periplasmic space"/>
    <property type="evidence" value="ECO:0007669"/>
    <property type="project" value="TreeGrafter"/>
</dbReference>
<dbReference type="OrthoDB" id="9812068at2"/>
<evidence type="ECO:0000256" key="7">
    <source>
        <dbReference type="SAM" id="SignalP"/>
    </source>
</evidence>
<dbReference type="CDD" id="cd07560">
    <property type="entry name" value="Peptidase_S41_CPP"/>
    <property type="match status" value="1"/>
</dbReference>
<name>A0A2S4HHA3_9GAMM</name>
<dbReference type="InterPro" id="IPR041489">
    <property type="entry name" value="PDZ_6"/>
</dbReference>
<reference evidence="9" key="1">
    <citation type="submission" date="2018-01" db="EMBL/GenBank/DDBJ databases">
        <authorList>
            <person name="Yu X.-D."/>
        </authorList>
    </citation>
    <scope>NUCLEOTIDE SEQUENCE</scope>
    <source>
        <strain evidence="9">ZX-21</strain>
    </source>
</reference>
<reference evidence="10 12" key="2">
    <citation type="submission" date="2018-10" db="EMBL/GenBank/DDBJ databases">
        <title>Draft genome sequence of Zhongshania sp. DSW25-10.</title>
        <authorList>
            <person name="Oh J."/>
        </authorList>
    </citation>
    <scope>NUCLEOTIDE SEQUENCE [LARGE SCALE GENOMIC DNA]</scope>
    <source>
        <strain evidence="10 12">DSW25-10</strain>
    </source>
</reference>
<sequence>MPNMLRHTLTAITLALLAAPISLMAEDDVATKEITPAPQGQLPLQALRNFADVFNQIRLSYVEEVDDKTLLENAIRGMLSGLDPHSDYLDANSFEDLQNHTTGEFGGLGIEVGMENGFIKVVTPIDDTPAERAGIQTGDLIIQIDNKPIKGLNLQEAVALMRGPAGSKIVLTILRSGISAPFEVPLKRDVITVASVRSEVLEPGYGYIRISQFQSRTGQDLKKELAKLKAGRDELRGLVLDLRSNPGGLLQASVQVVNEFIDEGLIVYTEGRLPNAYSRFMASAKKPADDTPMVVLINGGSASASEIVAGALQDHRRAVIMGTRSFGKGSVQTVLPLSEDSAIKLTTARYFTPSGRSIQAQGIEPDIVVERARIEALTAGIEITEADLAGHLGRGDGKESTSVSRKAEKGGREDFAGGDNQLYEALNLLKGMYIMSKPKTAIVETETSIQ</sequence>
<feature type="domain" description="PDZ" evidence="8">
    <location>
        <begin position="94"/>
        <end position="162"/>
    </location>
</feature>
<evidence type="ECO:0000256" key="2">
    <source>
        <dbReference type="ARBA" id="ARBA00022670"/>
    </source>
</evidence>
<evidence type="ECO:0000313" key="11">
    <source>
        <dbReference type="Proteomes" id="UP000237222"/>
    </source>
</evidence>
<gene>
    <name evidence="9" type="ORF">C0068_06975</name>
    <name evidence="10" type="ORF">D0911_02870</name>
</gene>
<dbReference type="NCBIfam" id="TIGR00225">
    <property type="entry name" value="prc"/>
    <property type="match status" value="1"/>
</dbReference>
<keyword evidence="7" id="KW-0732">Signal</keyword>
<evidence type="ECO:0000313" key="10">
    <source>
        <dbReference type="EMBL" id="RNL67185.1"/>
    </source>
</evidence>
<dbReference type="SUPFAM" id="SSF52096">
    <property type="entry name" value="ClpP/crotonase"/>
    <property type="match status" value="1"/>
</dbReference>
<accession>A0A2S4HHA3</accession>
<dbReference type="Gene3D" id="3.30.750.44">
    <property type="match status" value="1"/>
</dbReference>
<dbReference type="InterPro" id="IPR036034">
    <property type="entry name" value="PDZ_sf"/>
</dbReference>
<dbReference type="InterPro" id="IPR005151">
    <property type="entry name" value="Tail-specific_protease"/>
</dbReference>
<protein>
    <submittedName>
        <fullName evidence="9">Peptidase S41</fullName>
    </submittedName>
    <submittedName>
        <fullName evidence="10">S41 family peptidase</fullName>
    </submittedName>
</protein>
<keyword evidence="4 5" id="KW-0720">Serine protease</keyword>
<dbReference type="GO" id="GO:0007165">
    <property type="term" value="P:signal transduction"/>
    <property type="evidence" value="ECO:0007669"/>
    <property type="project" value="TreeGrafter"/>
</dbReference>
<dbReference type="SMART" id="SM00228">
    <property type="entry name" value="PDZ"/>
    <property type="match status" value="1"/>
</dbReference>
<evidence type="ECO:0000256" key="5">
    <source>
        <dbReference type="RuleBase" id="RU004404"/>
    </source>
</evidence>
<comment type="caution">
    <text evidence="9">The sequence shown here is derived from an EMBL/GenBank/DDBJ whole genome shotgun (WGS) entry which is preliminary data.</text>
</comment>
<keyword evidence="2 5" id="KW-0645">Protease</keyword>
<dbReference type="GO" id="GO:0008236">
    <property type="term" value="F:serine-type peptidase activity"/>
    <property type="evidence" value="ECO:0007669"/>
    <property type="project" value="UniProtKB-KW"/>
</dbReference>
<dbReference type="Proteomes" id="UP000274695">
    <property type="component" value="Unassembled WGS sequence"/>
</dbReference>
<dbReference type="Pfam" id="PF22694">
    <property type="entry name" value="CtpB_N-like"/>
    <property type="match status" value="1"/>
</dbReference>
<dbReference type="InterPro" id="IPR001478">
    <property type="entry name" value="PDZ"/>
</dbReference>
<evidence type="ECO:0000256" key="3">
    <source>
        <dbReference type="ARBA" id="ARBA00022801"/>
    </source>
</evidence>
<dbReference type="SUPFAM" id="SSF50156">
    <property type="entry name" value="PDZ domain-like"/>
    <property type="match status" value="1"/>
</dbReference>
<comment type="similarity">
    <text evidence="1 5">Belongs to the peptidase S41A family.</text>
</comment>
<dbReference type="GO" id="GO:0004175">
    <property type="term" value="F:endopeptidase activity"/>
    <property type="evidence" value="ECO:0007669"/>
    <property type="project" value="TreeGrafter"/>
</dbReference>
<evidence type="ECO:0000313" key="12">
    <source>
        <dbReference type="Proteomes" id="UP000274695"/>
    </source>
</evidence>
<dbReference type="GO" id="GO:0006508">
    <property type="term" value="P:proteolysis"/>
    <property type="evidence" value="ECO:0007669"/>
    <property type="project" value="UniProtKB-KW"/>
</dbReference>
<dbReference type="SMART" id="SM00245">
    <property type="entry name" value="TSPc"/>
    <property type="match status" value="1"/>
</dbReference>
<dbReference type="PANTHER" id="PTHR32060">
    <property type="entry name" value="TAIL-SPECIFIC PROTEASE"/>
    <property type="match status" value="1"/>
</dbReference>
<feature type="chain" id="PRO_5015517525" evidence="7">
    <location>
        <begin position="26"/>
        <end position="450"/>
    </location>
</feature>
<dbReference type="CDD" id="cd06782">
    <property type="entry name" value="cpPDZ_CPP-like"/>
    <property type="match status" value="1"/>
</dbReference>
<dbReference type="InterPro" id="IPR055210">
    <property type="entry name" value="CtpA/B_N"/>
</dbReference>
<organism evidence="9 11">
    <name type="scientific">Zhongshania marina</name>
    <dbReference type="NCBI Taxonomy" id="2304603"/>
    <lineage>
        <taxon>Bacteria</taxon>
        <taxon>Pseudomonadati</taxon>
        <taxon>Pseudomonadota</taxon>
        <taxon>Gammaproteobacteria</taxon>
        <taxon>Cellvibrionales</taxon>
        <taxon>Spongiibacteraceae</taxon>
        <taxon>Zhongshania</taxon>
    </lineage>
</organism>
<feature type="compositionally biased region" description="Basic and acidic residues" evidence="6">
    <location>
        <begin position="393"/>
        <end position="415"/>
    </location>
</feature>
<keyword evidence="12" id="KW-1185">Reference proteome</keyword>
<evidence type="ECO:0000256" key="1">
    <source>
        <dbReference type="ARBA" id="ARBA00009179"/>
    </source>
</evidence>
<dbReference type="RefSeq" id="WP_103683773.1">
    <property type="nucleotide sequence ID" value="NZ_PQGG01000016.1"/>
</dbReference>
<dbReference type="InterPro" id="IPR029045">
    <property type="entry name" value="ClpP/crotonase-like_dom_sf"/>
</dbReference>
<evidence type="ECO:0000256" key="4">
    <source>
        <dbReference type="ARBA" id="ARBA00022825"/>
    </source>
</evidence>
<feature type="region of interest" description="Disordered" evidence="6">
    <location>
        <begin position="391"/>
        <end position="416"/>
    </location>
</feature>
<dbReference type="FunFam" id="2.30.42.10:FF:000063">
    <property type="entry name" value="Peptidase, S41 family"/>
    <property type="match status" value="1"/>
</dbReference>
<keyword evidence="3 5" id="KW-0378">Hydrolase</keyword>
<dbReference type="EMBL" id="PQGG01000016">
    <property type="protein sequence ID" value="POP53378.1"/>
    <property type="molecule type" value="Genomic_DNA"/>
</dbReference>
<dbReference type="FunFam" id="3.90.226.10:FF:000029">
    <property type="entry name" value="Peptidase, S41 family"/>
    <property type="match status" value="1"/>
</dbReference>
<evidence type="ECO:0000313" key="9">
    <source>
        <dbReference type="EMBL" id="POP53378.1"/>
    </source>
</evidence>
<dbReference type="Pfam" id="PF03572">
    <property type="entry name" value="Peptidase_S41"/>
    <property type="match status" value="1"/>
</dbReference>
<dbReference type="Proteomes" id="UP000237222">
    <property type="component" value="Unassembled WGS sequence"/>
</dbReference>
<dbReference type="Gene3D" id="3.90.226.10">
    <property type="entry name" value="2-enoyl-CoA Hydratase, Chain A, domain 1"/>
    <property type="match status" value="1"/>
</dbReference>
<evidence type="ECO:0000256" key="6">
    <source>
        <dbReference type="SAM" id="MobiDB-lite"/>
    </source>
</evidence>
<dbReference type="Gene3D" id="2.30.42.10">
    <property type="match status" value="1"/>
</dbReference>
<dbReference type="AlphaFoldDB" id="A0A2S4HHA3"/>
<dbReference type="InterPro" id="IPR004447">
    <property type="entry name" value="Peptidase_S41A"/>
</dbReference>
<evidence type="ECO:0000259" key="8">
    <source>
        <dbReference type="PROSITE" id="PS50106"/>
    </source>
</evidence>
<dbReference type="PROSITE" id="PS50106">
    <property type="entry name" value="PDZ"/>
    <property type="match status" value="1"/>
</dbReference>
<proteinExistence type="inferred from homology"/>
<feature type="signal peptide" evidence="7">
    <location>
        <begin position="1"/>
        <end position="25"/>
    </location>
</feature>